<evidence type="ECO:0000256" key="2">
    <source>
        <dbReference type="ARBA" id="ARBA00022475"/>
    </source>
</evidence>
<comment type="subcellular location">
    <subcellularLocation>
        <location evidence="1">Cell membrane</location>
        <topology evidence="1">Multi-pass membrane protein</topology>
    </subcellularLocation>
</comment>
<dbReference type="InterPro" id="IPR001123">
    <property type="entry name" value="LeuE-type"/>
</dbReference>
<keyword evidence="4 6" id="KW-1133">Transmembrane helix</keyword>
<dbReference type="GO" id="GO:0015171">
    <property type="term" value="F:amino acid transmembrane transporter activity"/>
    <property type="evidence" value="ECO:0007669"/>
    <property type="project" value="TreeGrafter"/>
</dbReference>
<keyword evidence="2" id="KW-1003">Cell membrane</keyword>
<keyword evidence="3 6" id="KW-0812">Transmembrane</keyword>
<evidence type="ECO:0000313" key="8">
    <source>
        <dbReference type="Proteomes" id="UP000196317"/>
    </source>
</evidence>
<evidence type="ECO:0000256" key="6">
    <source>
        <dbReference type="SAM" id="Phobius"/>
    </source>
</evidence>
<organism evidence="7 8">
    <name type="scientific">Campylobacter concisus</name>
    <dbReference type="NCBI Taxonomy" id="199"/>
    <lineage>
        <taxon>Bacteria</taxon>
        <taxon>Pseudomonadati</taxon>
        <taxon>Campylobacterota</taxon>
        <taxon>Epsilonproteobacteria</taxon>
        <taxon>Campylobacterales</taxon>
        <taxon>Campylobacteraceae</taxon>
        <taxon>Campylobacter</taxon>
    </lineage>
</organism>
<proteinExistence type="predicted"/>
<dbReference type="EMBL" id="NDYN01000001">
    <property type="protein sequence ID" value="OUT08835.1"/>
    <property type="molecule type" value="Genomic_DNA"/>
</dbReference>
<gene>
    <name evidence="7" type="ORF">B9N65_00405</name>
</gene>
<dbReference type="AlphaFoldDB" id="A0A1Y5MSZ0"/>
<accession>A0A1Y5MSZ0</accession>
<feature type="transmembrane region" description="Helical" evidence="6">
    <location>
        <begin position="126"/>
        <end position="147"/>
    </location>
</feature>
<comment type="caution">
    <text evidence="7">The sequence shown here is derived from an EMBL/GenBank/DDBJ whole genome shotgun (WGS) entry which is preliminary data.</text>
</comment>
<keyword evidence="5 6" id="KW-0472">Membrane</keyword>
<feature type="transmembrane region" description="Helical" evidence="6">
    <location>
        <begin position="15"/>
        <end position="37"/>
    </location>
</feature>
<evidence type="ECO:0000256" key="3">
    <source>
        <dbReference type="ARBA" id="ARBA00022692"/>
    </source>
</evidence>
<protein>
    <submittedName>
        <fullName evidence="7">Lysine transporter LysE</fullName>
    </submittedName>
</protein>
<feature type="transmembrane region" description="Helical" evidence="6">
    <location>
        <begin position="195"/>
        <end position="214"/>
    </location>
</feature>
<dbReference type="PANTHER" id="PTHR30086:SF20">
    <property type="entry name" value="ARGININE EXPORTER PROTEIN ARGO-RELATED"/>
    <property type="match status" value="1"/>
</dbReference>
<sequence>MSLNLSQTLAKRINLQAFISGFFTSLSLILAIGAQNAFVLKQGIKRENIFIICLICAISDALLIFAGVFGLGSLVQNFSIIKQIALYGGFLFLLFYALKSFHTCFFKDLSMDTSGENVKSNLKKNILLTLAFTWLNPHVYLDTMILIGSVSTKFKDENLIFGVGASLASFCFFFSLGYLARFLAPIFARPISWKILEFFVGLIMLSLAFMLIFASF</sequence>
<dbReference type="Pfam" id="PF01810">
    <property type="entry name" value="LysE"/>
    <property type="match status" value="1"/>
</dbReference>
<evidence type="ECO:0000313" key="7">
    <source>
        <dbReference type="EMBL" id="OUT08835.1"/>
    </source>
</evidence>
<evidence type="ECO:0000256" key="1">
    <source>
        <dbReference type="ARBA" id="ARBA00004651"/>
    </source>
</evidence>
<feature type="transmembrane region" description="Helical" evidence="6">
    <location>
        <begin position="49"/>
        <end position="72"/>
    </location>
</feature>
<reference evidence="7 8" key="1">
    <citation type="submission" date="2017-04" db="EMBL/GenBank/DDBJ databases">
        <title>Complete genome of Campylobacter concisus ATCC 33237T and draft genomes for an additional eight well characterized C. concisus strains.</title>
        <authorList>
            <person name="Cornelius A.J."/>
            <person name="Miller W.G."/>
            <person name="Lastovica A.J."/>
            <person name="On S.L."/>
            <person name="French N.P."/>
            <person name="Vandenberg O."/>
            <person name="Biggs P.J."/>
        </authorList>
    </citation>
    <scope>NUCLEOTIDE SEQUENCE [LARGE SCALE GENOMIC DNA]</scope>
    <source>
        <strain evidence="7 8">CCUG 19995</strain>
    </source>
</reference>
<dbReference type="Proteomes" id="UP000196317">
    <property type="component" value="Unassembled WGS sequence"/>
</dbReference>
<name>A0A1Y5MSZ0_9BACT</name>
<feature type="transmembrane region" description="Helical" evidence="6">
    <location>
        <begin position="159"/>
        <end position="183"/>
    </location>
</feature>
<evidence type="ECO:0000256" key="4">
    <source>
        <dbReference type="ARBA" id="ARBA00022989"/>
    </source>
</evidence>
<dbReference type="GO" id="GO:0005886">
    <property type="term" value="C:plasma membrane"/>
    <property type="evidence" value="ECO:0007669"/>
    <property type="project" value="UniProtKB-SubCell"/>
</dbReference>
<evidence type="ECO:0000256" key="5">
    <source>
        <dbReference type="ARBA" id="ARBA00023136"/>
    </source>
</evidence>
<feature type="transmembrane region" description="Helical" evidence="6">
    <location>
        <begin position="84"/>
        <end position="105"/>
    </location>
</feature>
<dbReference type="PANTHER" id="PTHR30086">
    <property type="entry name" value="ARGININE EXPORTER PROTEIN ARGO"/>
    <property type="match status" value="1"/>
</dbReference>